<dbReference type="InterPro" id="IPR006760">
    <property type="entry name" value="Endosulphine"/>
</dbReference>
<accession>A0A023FGN3</accession>
<dbReference type="PANTHER" id="PTHR10358">
    <property type="entry name" value="ENDOSULFINE"/>
    <property type="match status" value="1"/>
</dbReference>
<comment type="similarity">
    <text evidence="1 4">Belongs to the endosulfine family.</text>
</comment>
<proteinExistence type="evidence at transcript level"/>
<comment type="subcellular location">
    <subcellularLocation>
        <location evidence="4">Cytoplasm</location>
    </subcellularLocation>
</comment>
<evidence type="ECO:0000256" key="3">
    <source>
        <dbReference type="ARBA" id="ARBA00023272"/>
    </source>
</evidence>
<keyword evidence="3 4" id="KW-0650">Protein phosphatase inhibitor</keyword>
<dbReference type="PANTHER" id="PTHR10358:SF6">
    <property type="entry name" value="ENDOSULFINE, ISOFORM A"/>
    <property type="match status" value="1"/>
</dbReference>
<evidence type="ECO:0000313" key="6">
    <source>
        <dbReference type="EMBL" id="JAC20164.1"/>
    </source>
</evidence>
<reference evidence="6" key="1">
    <citation type="submission" date="2014-03" db="EMBL/GenBank/DDBJ databases">
        <title>The sialotranscriptome of Amblyomma triste, Amblyomma parvum and Amblyomma cajennense ticks, uncovered by 454-based RNA-seq.</title>
        <authorList>
            <person name="Garcia G.R."/>
            <person name="Gardinassi L.G."/>
            <person name="Ribeiro J.M."/>
            <person name="Anatriello E."/>
            <person name="Ferreira B.R."/>
            <person name="Moreira H.N."/>
            <person name="Mafra C."/>
            <person name="Olegario M.M."/>
            <person name="Szabo P.J."/>
            <person name="Miranda-Santos I.K."/>
            <person name="Maruyama S.R."/>
        </authorList>
    </citation>
    <scope>NUCLEOTIDE SEQUENCE</scope>
    <source>
        <strain evidence="6">Uberlandia</strain>
        <tissue evidence="6">Salivary glands</tissue>
    </source>
</reference>
<dbReference type="AlphaFoldDB" id="A0A023FGN3"/>
<feature type="region of interest" description="Disordered" evidence="5">
    <location>
        <begin position="1"/>
        <end position="35"/>
    </location>
</feature>
<evidence type="ECO:0000256" key="4">
    <source>
        <dbReference type="RuleBase" id="RU363120"/>
    </source>
</evidence>
<protein>
    <submittedName>
        <fullName evidence="6">Putative regulator</fullName>
    </submittedName>
</protein>
<evidence type="ECO:0000256" key="2">
    <source>
        <dbReference type="ARBA" id="ARBA00022776"/>
    </source>
</evidence>
<keyword evidence="2 4" id="KW-0498">Mitosis</keyword>
<comment type="function">
    <text evidence="4">Protein phosphatase inhibitor that specifically inhibits protein phosphatase 2A (PP2A) during mitosis.</text>
</comment>
<name>A0A023FGN3_AMBCJ</name>
<dbReference type="Pfam" id="PF04667">
    <property type="entry name" value="Endosulfine"/>
    <property type="match status" value="1"/>
</dbReference>
<dbReference type="GO" id="GO:0005737">
    <property type="term" value="C:cytoplasm"/>
    <property type="evidence" value="ECO:0007669"/>
    <property type="project" value="UniProtKB-SubCell"/>
</dbReference>
<evidence type="ECO:0000256" key="5">
    <source>
        <dbReference type="SAM" id="MobiDB-lite"/>
    </source>
</evidence>
<keyword evidence="4" id="KW-0963">Cytoplasm</keyword>
<dbReference type="GO" id="GO:0004864">
    <property type="term" value="F:protein phosphatase inhibitor activity"/>
    <property type="evidence" value="ECO:0007669"/>
    <property type="project" value="UniProtKB-KW"/>
</dbReference>
<dbReference type="GO" id="GO:0051301">
    <property type="term" value="P:cell division"/>
    <property type="evidence" value="ECO:0007669"/>
    <property type="project" value="UniProtKB-KW"/>
</dbReference>
<evidence type="ECO:0000256" key="1">
    <source>
        <dbReference type="ARBA" id="ARBA00010520"/>
    </source>
</evidence>
<feature type="compositionally biased region" description="Basic and acidic residues" evidence="5">
    <location>
        <begin position="17"/>
        <end position="35"/>
    </location>
</feature>
<keyword evidence="4" id="KW-0132">Cell division</keyword>
<feature type="compositionally biased region" description="Polar residues" evidence="5">
    <location>
        <begin position="109"/>
        <end position="121"/>
    </location>
</feature>
<keyword evidence="4" id="KW-0131">Cell cycle</keyword>
<sequence length="121" mass="13032">MATDDSQAAGASADTEITDKDDQQTMRKAELEEEAKFKSKYPMNARPGGSLFLQKRLNKGQKYFDSGDYNMAKAKGQKVAAARVPPAVPQNPTGETIPTVESLPPRKTSLVQSKLATGLSS</sequence>
<feature type="region of interest" description="Disordered" evidence="5">
    <location>
        <begin position="82"/>
        <end position="121"/>
    </location>
</feature>
<organism evidence="6">
    <name type="scientific">Amblyomma cajennense</name>
    <name type="common">Cayenne tick</name>
    <name type="synonym">Acarus cajennensis</name>
    <dbReference type="NCBI Taxonomy" id="34607"/>
    <lineage>
        <taxon>Eukaryota</taxon>
        <taxon>Metazoa</taxon>
        <taxon>Ecdysozoa</taxon>
        <taxon>Arthropoda</taxon>
        <taxon>Chelicerata</taxon>
        <taxon>Arachnida</taxon>
        <taxon>Acari</taxon>
        <taxon>Parasitiformes</taxon>
        <taxon>Ixodida</taxon>
        <taxon>Ixodoidea</taxon>
        <taxon>Ixodidae</taxon>
        <taxon>Amblyomminae</taxon>
        <taxon>Amblyomma</taxon>
    </lineage>
</organism>
<dbReference type="EMBL" id="GBBK01004318">
    <property type="protein sequence ID" value="JAC20164.1"/>
    <property type="molecule type" value="mRNA"/>
</dbReference>